<comment type="caution">
    <text evidence="9">The sequence shown here is derived from an EMBL/GenBank/DDBJ whole genome shotgun (WGS) entry which is preliminary data.</text>
</comment>
<keyword evidence="10" id="KW-1185">Reference proteome</keyword>
<evidence type="ECO:0000256" key="7">
    <source>
        <dbReference type="ARBA" id="ARBA00047937"/>
    </source>
</evidence>
<evidence type="ECO:0000313" key="9">
    <source>
        <dbReference type="EMBL" id="GEK90657.1"/>
    </source>
</evidence>
<keyword evidence="8" id="KW-0963">Cytoplasm</keyword>
<keyword evidence="2 8" id="KW-0436">Ligase</keyword>
<dbReference type="HAMAP" id="MF_00255">
    <property type="entry name" value="Gly_tRNA_synth_beta"/>
    <property type="match status" value="1"/>
</dbReference>
<dbReference type="Proteomes" id="UP000321662">
    <property type="component" value="Unassembled WGS sequence"/>
</dbReference>
<dbReference type="PROSITE" id="PS50861">
    <property type="entry name" value="AA_TRNA_LIGASE_II_GLYAB"/>
    <property type="match status" value="1"/>
</dbReference>
<evidence type="ECO:0000256" key="4">
    <source>
        <dbReference type="ARBA" id="ARBA00022840"/>
    </source>
</evidence>
<keyword evidence="3 8" id="KW-0547">Nucleotide-binding</keyword>
<organism evidence="9 10">
    <name type="scientific">Alkalibacterium kapii</name>
    <dbReference type="NCBI Taxonomy" id="426704"/>
    <lineage>
        <taxon>Bacteria</taxon>
        <taxon>Bacillati</taxon>
        <taxon>Bacillota</taxon>
        <taxon>Bacilli</taxon>
        <taxon>Lactobacillales</taxon>
        <taxon>Carnobacteriaceae</taxon>
        <taxon>Alkalibacterium</taxon>
    </lineage>
</organism>
<dbReference type="RefSeq" id="WP_146923052.1">
    <property type="nucleotide sequence ID" value="NZ_BJUY01000002.1"/>
</dbReference>
<comment type="subcellular location">
    <subcellularLocation>
        <location evidence="8">Cytoplasm</location>
    </subcellularLocation>
</comment>
<keyword evidence="5 8" id="KW-0648">Protein biosynthesis</keyword>
<dbReference type="InterPro" id="IPR015944">
    <property type="entry name" value="Gly-tRNA-synth_bsu"/>
</dbReference>
<proteinExistence type="inferred from homology"/>
<dbReference type="EMBL" id="BJUY01000002">
    <property type="protein sequence ID" value="GEK90657.1"/>
    <property type="molecule type" value="Genomic_DNA"/>
</dbReference>
<evidence type="ECO:0000256" key="8">
    <source>
        <dbReference type="HAMAP-Rule" id="MF_00255"/>
    </source>
</evidence>
<dbReference type="GO" id="GO:0005524">
    <property type="term" value="F:ATP binding"/>
    <property type="evidence" value="ECO:0007669"/>
    <property type="project" value="UniProtKB-UniRule"/>
</dbReference>
<dbReference type="GO" id="GO:0005829">
    <property type="term" value="C:cytosol"/>
    <property type="evidence" value="ECO:0007669"/>
    <property type="project" value="TreeGrafter"/>
</dbReference>
<gene>
    <name evidence="8 9" type="primary">glyS</name>
    <name evidence="9" type="ORF">AKA01nite_02790</name>
</gene>
<comment type="catalytic activity">
    <reaction evidence="7 8">
        <text>tRNA(Gly) + glycine + ATP = glycyl-tRNA(Gly) + AMP + diphosphate</text>
        <dbReference type="Rhea" id="RHEA:16013"/>
        <dbReference type="Rhea" id="RHEA-COMP:9664"/>
        <dbReference type="Rhea" id="RHEA-COMP:9683"/>
        <dbReference type="ChEBI" id="CHEBI:30616"/>
        <dbReference type="ChEBI" id="CHEBI:33019"/>
        <dbReference type="ChEBI" id="CHEBI:57305"/>
        <dbReference type="ChEBI" id="CHEBI:78442"/>
        <dbReference type="ChEBI" id="CHEBI:78522"/>
        <dbReference type="ChEBI" id="CHEBI:456215"/>
        <dbReference type="EC" id="6.1.1.14"/>
    </reaction>
</comment>
<dbReference type="OrthoDB" id="9775440at2"/>
<evidence type="ECO:0000256" key="2">
    <source>
        <dbReference type="ARBA" id="ARBA00022598"/>
    </source>
</evidence>
<evidence type="ECO:0000256" key="3">
    <source>
        <dbReference type="ARBA" id="ARBA00022741"/>
    </source>
</evidence>
<reference evidence="9 10" key="1">
    <citation type="submission" date="2019-07" db="EMBL/GenBank/DDBJ databases">
        <title>Whole genome shotgun sequence of Alkalibacterium kapii NBRC 103247.</title>
        <authorList>
            <person name="Hosoyama A."/>
            <person name="Uohara A."/>
            <person name="Ohji S."/>
            <person name="Ichikawa N."/>
        </authorList>
    </citation>
    <scope>NUCLEOTIDE SEQUENCE [LARGE SCALE GENOMIC DNA]</scope>
    <source>
        <strain evidence="9 10">NBRC 103247</strain>
    </source>
</reference>
<dbReference type="GO" id="GO:0004820">
    <property type="term" value="F:glycine-tRNA ligase activity"/>
    <property type="evidence" value="ECO:0007669"/>
    <property type="project" value="UniProtKB-UniRule"/>
</dbReference>
<accession>A0A511AYH2</accession>
<dbReference type="Pfam" id="PF02092">
    <property type="entry name" value="tRNA_synt_2f"/>
    <property type="match status" value="1"/>
</dbReference>
<evidence type="ECO:0000256" key="5">
    <source>
        <dbReference type="ARBA" id="ARBA00022917"/>
    </source>
</evidence>
<name>A0A511AYH2_9LACT</name>
<dbReference type="PANTHER" id="PTHR30075">
    <property type="entry name" value="GLYCYL-TRNA SYNTHETASE"/>
    <property type="match status" value="1"/>
</dbReference>
<evidence type="ECO:0000313" key="10">
    <source>
        <dbReference type="Proteomes" id="UP000321662"/>
    </source>
</evidence>
<keyword evidence="6 8" id="KW-0030">Aminoacyl-tRNA synthetase</keyword>
<protein>
    <recommendedName>
        <fullName evidence="8">Glycine--tRNA ligase beta subunit</fullName>
        <ecNumber evidence="8">6.1.1.14</ecNumber>
    </recommendedName>
    <alternativeName>
        <fullName evidence="8">Glycyl-tRNA synthetase beta subunit</fullName>
        <shortName evidence="8">GlyRS</shortName>
    </alternativeName>
</protein>
<dbReference type="GO" id="GO:0006426">
    <property type="term" value="P:glycyl-tRNA aminoacylation"/>
    <property type="evidence" value="ECO:0007669"/>
    <property type="project" value="UniProtKB-UniRule"/>
</dbReference>
<sequence>MTHTYLLEIGLEEMPAKIISNAAIQLKDIVSTHLKDNELNYSSIDVWSTPRRLAVTVNGLDTRQADRLETVKGPAKRIALEDDGNWSKAAIGFTKGQKASVEDIVFKEVKGEEYVFVEKEIKGESAQQVLKRLGSQLSSLSFPVSMKWGNFSYKFIRPVHWLVSLLDDDVVPMDLFDVSAGRKTEGHRFLGQTITLNRAADYVEALKQEHVSVDRAERKQTIIEQIQRMCQENNWQDPTDNEALVNEVTDLVEWPTVFYGSFDKDYLEVPEIVLETAMADHQRYFPVREAGKGSSFLPYFIAVRNGNDKGLDHVRKGNEKVLDARLADAAFFYEEDKKHDIDFFVEKLKHVSFHEKIGSLYEKQERIERLSQFLAPYFELTLGENQELKRAAHICKFDLVTQTVTEFTSLQGEVAGIFARERKETPNVSKALAEQYLPQSLEGKLPESKIGAIISLADKMDSLMSFFAIGLVPTGSNDPFALRRQAMGIVRIIEAFSIPLAVTDWIDDIVNETQDVETKALYEQNKANVSRFILDRLDLWLSKYAELEKAFDVRKAVLHASHDELIALIDQAKVLNKEKQSEQFKPVVESLTRVANLAEKADLNVSVNTELFESDSERALYDAGITMQMQNDNNTSAKEKWQQFVQLHPLIDAFFDENMVMTDDKAVKDNRLALLRQIDQLAKPFAQFKALVIK</sequence>
<dbReference type="EC" id="6.1.1.14" evidence="8"/>
<dbReference type="PANTHER" id="PTHR30075:SF2">
    <property type="entry name" value="GLYCINE--TRNA LIGASE, CHLOROPLASTIC_MITOCHONDRIAL 2"/>
    <property type="match status" value="1"/>
</dbReference>
<comment type="subunit">
    <text evidence="8">Tetramer of two alpha and two beta subunits.</text>
</comment>
<dbReference type="PRINTS" id="PR01045">
    <property type="entry name" value="TRNASYNTHGB"/>
</dbReference>
<dbReference type="AlphaFoldDB" id="A0A511AYH2"/>
<keyword evidence="4 8" id="KW-0067">ATP-binding</keyword>
<comment type="similarity">
    <text evidence="1 8">Belongs to the class-II aminoacyl-tRNA synthetase family.</text>
</comment>
<evidence type="ECO:0000256" key="6">
    <source>
        <dbReference type="ARBA" id="ARBA00023146"/>
    </source>
</evidence>
<dbReference type="NCBIfam" id="TIGR00211">
    <property type="entry name" value="glyS"/>
    <property type="match status" value="1"/>
</dbReference>
<evidence type="ECO:0000256" key="1">
    <source>
        <dbReference type="ARBA" id="ARBA00008226"/>
    </source>
</evidence>
<dbReference type="InterPro" id="IPR006194">
    <property type="entry name" value="Gly-tRNA-synth_heterodimer"/>
</dbReference>
<dbReference type="SUPFAM" id="SSF109604">
    <property type="entry name" value="HD-domain/PDEase-like"/>
    <property type="match status" value="1"/>
</dbReference>